<dbReference type="Proteomes" id="UP000800038">
    <property type="component" value="Unassembled WGS sequence"/>
</dbReference>
<dbReference type="PANTHER" id="PTHR47642">
    <property type="entry name" value="ATP-DEPENDENT DNA HELICASE"/>
    <property type="match status" value="1"/>
</dbReference>
<feature type="non-terminal residue" evidence="1">
    <location>
        <position position="156"/>
    </location>
</feature>
<reference evidence="1" key="1">
    <citation type="journal article" date="2020" name="Stud. Mycol.">
        <title>101 Dothideomycetes genomes: a test case for predicting lifestyles and emergence of pathogens.</title>
        <authorList>
            <person name="Haridas S."/>
            <person name="Albert R."/>
            <person name="Binder M."/>
            <person name="Bloem J."/>
            <person name="Labutti K."/>
            <person name="Salamov A."/>
            <person name="Andreopoulos B."/>
            <person name="Baker S."/>
            <person name="Barry K."/>
            <person name="Bills G."/>
            <person name="Bluhm B."/>
            <person name="Cannon C."/>
            <person name="Castanera R."/>
            <person name="Culley D."/>
            <person name="Daum C."/>
            <person name="Ezra D."/>
            <person name="Gonzalez J."/>
            <person name="Henrissat B."/>
            <person name="Kuo A."/>
            <person name="Liang C."/>
            <person name="Lipzen A."/>
            <person name="Lutzoni F."/>
            <person name="Magnuson J."/>
            <person name="Mondo S."/>
            <person name="Nolan M."/>
            <person name="Ohm R."/>
            <person name="Pangilinan J."/>
            <person name="Park H.-J."/>
            <person name="Ramirez L."/>
            <person name="Alfaro M."/>
            <person name="Sun H."/>
            <person name="Tritt A."/>
            <person name="Yoshinaga Y."/>
            <person name="Zwiers L.-H."/>
            <person name="Turgeon B."/>
            <person name="Goodwin S."/>
            <person name="Spatafora J."/>
            <person name="Crous P."/>
            <person name="Grigoriev I."/>
        </authorList>
    </citation>
    <scope>NUCLEOTIDE SEQUENCE</scope>
    <source>
        <strain evidence="1">CBS 161.51</strain>
    </source>
</reference>
<gene>
    <name evidence="1" type="ORF">EJ02DRAFT_347358</name>
</gene>
<keyword evidence="2" id="KW-1185">Reference proteome</keyword>
<dbReference type="OrthoDB" id="3793714at2759"/>
<name>A0A6A5SPC7_9PLEO</name>
<proteinExistence type="predicted"/>
<dbReference type="EMBL" id="ML976045">
    <property type="protein sequence ID" value="KAF1941632.1"/>
    <property type="molecule type" value="Genomic_DNA"/>
</dbReference>
<evidence type="ECO:0000313" key="1">
    <source>
        <dbReference type="EMBL" id="KAF1941632.1"/>
    </source>
</evidence>
<sequence>MLTWIHRRLKEIFPTRSSNSFAGVSIIIAGNLFQLPPVAEKAIYNNDKTTTPDVIVGQTLYRLFNRTITLDVIKRQSGDNANRFEDAMRIFAYKDHVKAYNQFCMREIKRPVLLIKASHTGGPQAENASTDEADAGNLHKEMPVSINARIMLRENL</sequence>
<dbReference type="InterPro" id="IPR051055">
    <property type="entry name" value="PIF1_helicase"/>
</dbReference>
<evidence type="ECO:0008006" key="3">
    <source>
        <dbReference type="Google" id="ProtNLM"/>
    </source>
</evidence>
<accession>A0A6A5SPC7</accession>
<dbReference type="AlphaFoldDB" id="A0A6A5SPC7"/>
<organism evidence="1 2">
    <name type="scientific">Clathrospora elynae</name>
    <dbReference type="NCBI Taxonomy" id="706981"/>
    <lineage>
        <taxon>Eukaryota</taxon>
        <taxon>Fungi</taxon>
        <taxon>Dikarya</taxon>
        <taxon>Ascomycota</taxon>
        <taxon>Pezizomycotina</taxon>
        <taxon>Dothideomycetes</taxon>
        <taxon>Pleosporomycetidae</taxon>
        <taxon>Pleosporales</taxon>
        <taxon>Diademaceae</taxon>
        <taxon>Clathrospora</taxon>
    </lineage>
</organism>
<evidence type="ECO:0000313" key="2">
    <source>
        <dbReference type="Proteomes" id="UP000800038"/>
    </source>
</evidence>
<protein>
    <recommendedName>
        <fullName evidence="3">ATP-dependent DNA helicase</fullName>
    </recommendedName>
</protein>